<dbReference type="OrthoDB" id="2015991at2759"/>
<dbReference type="EMBL" id="GG663742">
    <property type="protein sequence ID" value="EEH55131.1"/>
    <property type="molecule type" value="Genomic_DNA"/>
</dbReference>
<feature type="domain" description="Hydroxyproline O-arabinosyltransferase-like" evidence="9">
    <location>
        <begin position="75"/>
        <end position="187"/>
    </location>
</feature>
<protein>
    <submittedName>
        <fullName evidence="10">Predicted protein</fullName>
    </submittedName>
</protein>
<sequence>MRATSRCPRLAARLALFLLASSLCVVASAEEKAPATRDAMNAARPLTTDDGTAPAAFDARAYDDDVIGKREVDDYHYIFSADCKPYMEWQSVAVYYSWVAAGSPGAITRLLGCDDHDAYPYVDSVPTHRAPLYTNVDPNDAYSAYNMPGSILHWCEHNTTDKRWVVKLDADMILRKPLRRGVDNEMADMFVPADVKPRLAKAGGWEIFWRSDLLKAAPLWFEYTKRVRQDPRAHWPFKGTGDVYITKQSPRPWICEMYGYVFGTAMAGLEHNVEHSCQLYAGMAPWDADSFDPFLLHYGIRIDVEDWSWDKHSNPGHALNSSRSFSTTSTSAGISPASIASSAATFSSALTPDSSSMPYRSRRSTSRGSSIASVSRTSLKFISRLTYRSLR</sequence>
<dbReference type="GeneID" id="9685800"/>
<dbReference type="eggNOG" id="ENOG502QQG8">
    <property type="taxonomic scope" value="Eukaryota"/>
</dbReference>
<dbReference type="PANTHER" id="PTHR31485:SF7">
    <property type="entry name" value="PEPTIDYL SERINE ALPHA-GALACTOSYLTRANSFERASE"/>
    <property type="match status" value="1"/>
</dbReference>
<accession>C1MXA5</accession>
<keyword evidence="3" id="KW-0808">Transferase</keyword>
<evidence type="ECO:0000256" key="6">
    <source>
        <dbReference type="ARBA" id="ARBA00023136"/>
    </source>
</evidence>
<comment type="subcellular location">
    <subcellularLocation>
        <location evidence="1">Membrane</location>
        <topology evidence="1">Single-pass membrane protein</topology>
    </subcellularLocation>
</comment>
<evidence type="ECO:0000313" key="10">
    <source>
        <dbReference type="EMBL" id="EEH55131.1"/>
    </source>
</evidence>
<name>C1MXA5_MICPC</name>
<reference evidence="10 11" key="1">
    <citation type="journal article" date="2009" name="Science">
        <title>Green evolution and dynamic adaptations revealed by genomes of the marine picoeukaryotes Micromonas.</title>
        <authorList>
            <person name="Worden A.Z."/>
            <person name="Lee J.H."/>
            <person name="Mock T."/>
            <person name="Rouze P."/>
            <person name="Simmons M.P."/>
            <person name="Aerts A.L."/>
            <person name="Allen A.E."/>
            <person name="Cuvelier M.L."/>
            <person name="Derelle E."/>
            <person name="Everett M.V."/>
            <person name="Foulon E."/>
            <person name="Grimwood J."/>
            <person name="Gundlach H."/>
            <person name="Henrissat B."/>
            <person name="Napoli C."/>
            <person name="McDonald S.M."/>
            <person name="Parker M.S."/>
            <person name="Rombauts S."/>
            <person name="Salamov A."/>
            <person name="Von Dassow P."/>
            <person name="Badger J.H."/>
            <person name="Coutinho P.M."/>
            <person name="Demir E."/>
            <person name="Dubchak I."/>
            <person name="Gentemann C."/>
            <person name="Eikrem W."/>
            <person name="Gready J.E."/>
            <person name="John U."/>
            <person name="Lanier W."/>
            <person name="Lindquist E.A."/>
            <person name="Lucas S."/>
            <person name="Mayer K.F."/>
            <person name="Moreau H."/>
            <person name="Not F."/>
            <person name="Otillar R."/>
            <person name="Panaud O."/>
            <person name="Pangilinan J."/>
            <person name="Paulsen I."/>
            <person name="Piegu B."/>
            <person name="Poliakov A."/>
            <person name="Robbens S."/>
            <person name="Schmutz J."/>
            <person name="Toulza E."/>
            <person name="Wyss T."/>
            <person name="Zelensky A."/>
            <person name="Zhou K."/>
            <person name="Armbrust E.V."/>
            <person name="Bhattacharya D."/>
            <person name="Goodenough U.W."/>
            <person name="Van de Peer Y."/>
            <person name="Grigoriev I.V."/>
        </authorList>
    </citation>
    <scope>NUCLEOTIDE SEQUENCE [LARGE SCALE GENOMIC DNA]</scope>
    <source>
        <strain evidence="10 11">CCMP1545</strain>
    </source>
</reference>
<gene>
    <name evidence="10" type="ORF">MICPUCDRAFT_47892</name>
</gene>
<keyword evidence="5" id="KW-1133">Transmembrane helix</keyword>
<organism evidence="11">
    <name type="scientific">Micromonas pusilla (strain CCMP1545)</name>
    <name type="common">Picoplanktonic green alga</name>
    <dbReference type="NCBI Taxonomy" id="564608"/>
    <lineage>
        <taxon>Eukaryota</taxon>
        <taxon>Viridiplantae</taxon>
        <taxon>Chlorophyta</taxon>
        <taxon>Mamiellophyceae</taxon>
        <taxon>Mamiellales</taxon>
        <taxon>Mamiellaceae</taxon>
        <taxon>Micromonas</taxon>
    </lineage>
</organism>
<evidence type="ECO:0000256" key="4">
    <source>
        <dbReference type="ARBA" id="ARBA00022692"/>
    </source>
</evidence>
<keyword evidence="6" id="KW-0472">Membrane</keyword>
<dbReference type="STRING" id="564608.C1MXA5"/>
<proteinExistence type="predicted"/>
<dbReference type="RefSeq" id="XP_003060362.1">
    <property type="nucleotide sequence ID" value="XM_003060316.1"/>
</dbReference>
<dbReference type="InterPro" id="IPR044845">
    <property type="entry name" value="HPAT/SRGT1-like"/>
</dbReference>
<evidence type="ECO:0000256" key="8">
    <source>
        <dbReference type="SAM" id="SignalP"/>
    </source>
</evidence>
<evidence type="ECO:0000256" key="3">
    <source>
        <dbReference type="ARBA" id="ARBA00022679"/>
    </source>
</evidence>
<dbReference type="InterPro" id="IPR056508">
    <property type="entry name" value="HPAT-like"/>
</dbReference>
<dbReference type="GO" id="GO:0016020">
    <property type="term" value="C:membrane"/>
    <property type="evidence" value="ECO:0007669"/>
    <property type="project" value="UniProtKB-SubCell"/>
</dbReference>
<evidence type="ECO:0000256" key="2">
    <source>
        <dbReference type="ARBA" id="ARBA00022676"/>
    </source>
</evidence>
<dbReference type="PANTHER" id="PTHR31485">
    <property type="entry name" value="PEPTIDYL SERINE ALPHA-GALACTOSYLTRANSFERASE"/>
    <property type="match status" value="1"/>
</dbReference>
<feature type="signal peptide" evidence="8">
    <location>
        <begin position="1"/>
        <end position="29"/>
    </location>
</feature>
<keyword evidence="2" id="KW-0328">Glycosyltransferase</keyword>
<dbReference type="KEGG" id="mpp:MICPUCDRAFT_47892"/>
<keyword evidence="8" id="KW-0732">Signal</keyword>
<evidence type="ECO:0000256" key="1">
    <source>
        <dbReference type="ARBA" id="ARBA00004167"/>
    </source>
</evidence>
<keyword evidence="11" id="KW-1185">Reference proteome</keyword>
<evidence type="ECO:0000256" key="7">
    <source>
        <dbReference type="SAM" id="MobiDB-lite"/>
    </source>
</evidence>
<evidence type="ECO:0000256" key="5">
    <source>
        <dbReference type="ARBA" id="ARBA00022989"/>
    </source>
</evidence>
<dbReference type="Pfam" id="PF23452">
    <property type="entry name" value="HPAT"/>
    <property type="match status" value="1"/>
</dbReference>
<dbReference type="GO" id="GO:0016757">
    <property type="term" value="F:glycosyltransferase activity"/>
    <property type="evidence" value="ECO:0007669"/>
    <property type="project" value="UniProtKB-KW"/>
</dbReference>
<keyword evidence="4" id="KW-0812">Transmembrane</keyword>
<dbReference type="AlphaFoldDB" id="C1MXA5"/>
<evidence type="ECO:0000259" key="9">
    <source>
        <dbReference type="Pfam" id="PF23452"/>
    </source>
</evidence>
<evidence type="ECO:0000313" key="11">
    <source>
        <dbReference type="Proteomes" id="UP000001876"/>
    </source>
</evidence>
<feature type="region of interest" description="Disordered" evidence="7">
    <location>
        <begin position="350"/>
        <end position="371"/>
    </location>
</feature>
<dbReference type="Proteomes" id="UP000001876">
    <property type="component" value="Unassembled WGS sequence"/>
</dbReference>
<feature type="chain" id="PRO_5002912135" evidence="8">
    <location>
        <begin position="30"/>
        <end position="391"/>
    </location>
</feature>